<evidence type="ECO:0000259" key="6">
    <source>
        <dbReference type="PROSITE" id="PS50020"/>
    </source>
</evidence>
<dbReference type="Pfam" id="PF00397">
    <property type="entry name" value="WW"/>
    <property type="match status" value="2"/>
</dbReference>
<dbReference type="InterPro" id="IPR011989">
    <property type="entry name" value="ARM-like"/>
</dbReference>
<feature type="domain" description="WW" evidence="6">
    <location>
        <begin position="4"/>
        <end position="38"/>
    </location>
</feature>
<dbReference type="Proteomes" id="UP000198406">
    <property type="component" value="Unassembled WGS sequence"/>
</dbReference>
<proteinExistence type="predicted"/>
<dbReference type="PANTHER" id="PTHR23164">
    <property type="entry name" value="EARLY ENDOSOME ANTIGEN 1"/>
    <property type="match status" value="1"/>
</dbReference>
<gene>
    <name evidence="8" type="ORF">FisN_28Lh111</name>
</gene>
<dbReference type="Gene3D" id="2.20.70.10">
    <property type="match status" value="2"/>
</dbReference>
<name>A0A1Z5K591_FISSO</name>
<dbReference type="SUPFAM" id="SSF51045">
    <property type="entry name" value="WW domain"/>
    <property type="match status" value="2"/>
</dbReference>
<evidence type="ECO:0000256" key="1">
    <source>
        <dbReference type="ARBA" id="ARBA00022723"/>
    </source>
</evidence>
<dbReference type="InterPro" id="IPR016024">
    <property type="entry name" value="ARM-type_fold"/>
</dbReference>
<organism evidence="8 9">
    <name type="scientific">Fistulifera solaris</name>
    <name type="common">Oleaginous diatom</name>
    <dbReference type="NCBI Taxonomy" id="1519565"/>
    <lineage>
        <taxon>Eukaryota</taxon>
        <taxon>Sar</taxon>
        <taxon>Stramenopiles</taxon>
        <taxon>Ochrophyta</taxon>
        <taxon>Bacillariophyta</taxon>
        <taxon>Bacillariophyceae</taxon>
        <taxon>Bacillariophycidae</taxon>
        <taxon>Naviculales</taxon>
        <taxon>Naviculaceae</taxon>
        <taxon>Fistulifera</taxon>
    </lineage>
</organism>
<dbReference type="InterPro" id="IPR013083">
    <property type="entry name" value="Znf_RING/FYVE/PHD"/>
</dbReference>
<dbReference type="InterPro" id="IPR000306">
    <property type="entry name" value="Znf_FYVE"/>
</dbReference>
<evidence type="ECO:0000256" key="3">
    <source>
        <dbReference type="ARBA" id="ARBA00022833"/>
    </source>
</evidence>
<dbReference type="PROSITE" id="PS01159">
    <property type="entry name" value="WW_DOMAIN_1"/>
    <property type="match status" value="2"/>
</dbReference>
<keyword evidence="9" id="KW-1185">Reference proteome</keyword>
<evidence type="ECO:0000313" key="8">
    <source>
        <dbReference type="EMBL" id="GAX21420.1"/>
    </source>
</evidence>
<dbReference type="Gene3D" id="1.25.10.10">
    <property type="entry name" value="Leucine-rich Repeat Variant"/>
    <property type="match status" value="3"/>
</dbReference>
<dbReference type="PANTHER" id="PTHR23164:SF30">
    <property type="entry name" value="EARLY ENDOSOME ANTIGEN 1"/>
    <property type="match status" value="1"/>
</dbReference>
<dbReference type="CDD" id="cd00201">
    <property type="entry name" value="WW"/>
    <property type="match status" value="2"/>
</dbReference>
<accession>A0A1Z5K591</accession>
<dbReference type="EMBL" id="BDSP01000166">
    <property type="protein sequence ID" value="GAX21420.1"/>
    <property type="molecule type" value="Genomic_DNA"/>
</dbReference>
<dbReference type="SMART" id="SM00456">
    <property type="entry name" value="WW"/>
    <property type="match status" value="2"/>
</dbReference>
<evidence type="ECO:0000313" key="9">
    <source>
        <dbReference type="Proteomes" id="UP000198406"/>
    </source>
</evidence>
<comment type="caution">
    <text evidence="8">The sequence shown here is derived from an EMBL/GenBank/DDBJ whole genome shotgun (WGS) entry which is preliminary data.</text>
</comment>
<dbReference type="OrthoDB" id="660555at2759"/>
<feature type="region of interest" description="Disordered" evidence="5">
    <location>
        <begin position="1666"/>
        <end position="1694"/>
    </location>
</feature>
<dbReference type="SUPFAM" id="SSF57903">
    <property type="entry name" value="FYVE/PHD zinc finger"/>
    <property type="match status" value="1"/>
</dbReference>
<evidence type="ECO:0000259" key="7">
    <source>
        <dbReference type="PROSITE" id="PS50178"/>
    </source>
</evidence>
<dbReference type="SMART" id="SM00064">
    <property type="entry name" value="FYVE"/>
    <property type="match status" value="1"/>
</dbReference>
<dbReference type="Pfam" id="PF01363">
    <property type="entry name" value="FYVE"/>
    <property type="match status" value="1"/>
</dbReference>
<feature type="domain" description="WW" evidence="6">
    <location>
        <begin position="59"/>
        <end position="93"/>
    </location>
</feature>
<evidence type="ECO:0000256" key="4">
    <source>
        <dbReference type="PROSITE-ProRule" id="PRU00091"/>
    </source>
</evidence>
<keyword evidence="3" id="KW-0862">Zinc</keyword>
<dbReference type="InterPro" id="IPR001202">
    <property type="entry name" value="WW_dom"/>
</dbReference>
<feature type="region of interest" description="Disordered" evidence="5">
    <location>
        <begin position="88"/>
        <end position="113"/>
    </location>
</feature>
<dbReference type="InterPro" id="IPR017455">
    <property type="entry name" value="Znf_FYVE-rel"/>
</dbReference>
<evidence type="ECO:0000256" key="2">
    <source>
        <dbReference type="ARBA" id="ARBA00022771"/>
    </source>
</evidence>
<dbReference type="SUPFAM" id="SSF48371">
    <property type="entry name" value="ARM repeat"/>
    <property type="match status" value="2"/>
</dbReference>
<feature type="compositionally biased region" description="Acidic residues" evidence="5">
    <location>
        <begin position="1682"/>
        <end position="1694"/>
    </location>
</feature>
<feature type="domain" description="FYVE-type" evidence="7">
    <location>
        <begin position="161"/>
        <end position="223"/>
    </location>
</feature>
<dbReference type="InterPro" id="IPR036020">
    <property type="entry name" value="WW_dom_sf"/>
</dbReference>
<keyword evidence="1" id="KW-0479">Metal-binding</keyword>
<feature type="compositionally biased region" description="Basic and acidic residues" evidence="5">
    <location>
        <begin position="1666"/>
        <end position="1681"/>
    </location>
</feature>
<dbReference type="GO" id="GO:0008270">
    <property type="term" value="F:zinc ion binding"/>
    <property type="evidence" value="ECO:0007669"/>
    <property type="project" value="UniProtKB-KW"/>
</dbReference>
<dbReference type="InterPro" id="IPR011011">
    <property type="entry name" value="Znf_FYVE_PHD"/>
</dbReference>
<dbReference type="InParanoid" id="A0A1Z5K591"/>
<dbReference type="PROSITE" id="PS50020">
    <property type="entry name" value="WW_DOMAIN_2"/>
    <property type="match status" value="2"/>
</dbReference>
<keyword evidence="2 4" id="KW-0863">Zinc-finger</keyword>
<sequence length="1950" mass="210558">MNNPAALQGWVKSTDPKSGRVFYANHITRKTQWEPPADWVETAAPPSLSSSRLEEANEAPLPSNWQVMHDPTTGKPFYVDHERKITTWTRPTSASSSSSAANRSTQPTRRTAPAQAAFVPTVTQQPQFDYQYHQQDSHHSILADFSDALPPLDFAVETIPDAARDACAHCSVLFRATKRRHHCRLCGDIFCDACSSHRTQLPLEGPQYAKPVRLCDACQEDVDQGNFFSWRRYLTPLLLVAPGDKGEDQVQAALSAMSVDVTQQMQNPTGGNMPPLLEKIVELLIPHCRPKYDTSARAVVALAACIAWEAVLQKTKLSVLALPLVWEALLEWLERGSTDRKTLLVQELAARTLCHLTEPNIARQLPSDAALPDLSRAMRNLIDHLNSPNPQLQRWAAATLSHLIRWDQELSLQAINEIAAYISVQQSPPDDVRYESFVQDLVQSGGILILTAGMTCEDADTRAHALAALGGLLQLCRTLDAANVSLFEMSGGFAGNAEANQAAAVLQSIIAGGALSAVAQLLLSADHSVATLGCQFANSCVGPVLTDPRAAAISVDYDYRHDNSAVGASRQAAVELIKSGNTLPALLSLTNTNRPIQLRQLAAETLAAVTLGVADLGRVASQGQYEQGLEKYAAPGVASSIMTLVSESVLQRAVEWMQGGSLQLAASSGQQDTPSMRIKEAASTILGALTSCSAEAILTLQSVNLSQWNADPSPSSWRGDASPKGLGLLECMGNCLLFAWQHNSGAQNQLLDQLLQVIDAGLLETLSRVLQTQIEWSTVTSVGAIKAKTAACRLLCCCAGIALDHQIAMQRFMQALEADARQNYNKGKQKGQPNNLIEACLACLQSSCLLARKSLLGQAQLESYHQAALLEAVDAALLAAGSLCGSNVPPVTTEGTFISGEEMSKPRQDAYLQRRQEICKVACQVVTRNANDDALLPTLLVGGLGAHATSSSLRLSLAICANGTSEQHERLGQSGILVPISDSLQAALQQGNMYEFSAALTIVRFCGPYASSSDSVKQAIRIATNVMHLPLNPSATPRQATKQAALKAECVAAVEALSRNPSLFSSISQDALPAITASINSSDPASQKASLRALLPIVQVPSHAVAAAQSGLLLALSQLIRTTTVARDEEIPMLALEILHAISKHAQQLFVEHDIVTSICSALGASATDSPKKPSDPKADVTFLGLEILHGCLQQVEGDYMCAEAMALVDAVAGEPSFVNALCATLLVSTQMKIQKHDDKDTYLSVPQSYGMPLILVPEACAGFENTHQAAIAFFWHVCVACCMIPSQRSDAFWSLILHTKNNDAQDAVTTFCAHFLKVLQSSPPFVTDSLTKPLVCHNLLERLGAVSNWSEGSYLPSVLIAFDTPSILLDLWADDALQDLCYHILQIIMEDPSDVLHAFLPALESLLDLLASTVDSTKKQFLASIVAQLAESGLLSSSKTKVPRDKAIQALSAACLSEQDVAEGEDEDVTGARLSTVLLQCLVDFCEADDRGLLTLTTFQATQIAKDLGAMMSRMIVSRFLERARLRQYDMHHDEEDILEAPDVQLLVSVAQFKEALQVLRRQNVLHAVSLIASEGQVAALEALQQACQDDPTVLLEGDMFGEMLRLIAAEEQNPVSAMHLLASLCRNGGLSRVATHAHSPAAIERAVDIIVAVVDSRFMPEDEGKVLGDDLREKESKDETQDDLIENGPLEDEEPSLVNEQVLRKLDKNEIELVVASCSFLAGLAPKLEDHHSSLMPILASMVQNEDLQFEALQLLSALSPYAKDVDGLTKVLLAIIKPSTVASTVVAAASQGLARLWDGMSFGHQKEALEAACKHFGRAVKFCFVNKDDFSEASYHLSVMMTLGRGSLKDALNPQTEVLMMNLVQWRFDPKTEIKNPRYWDATVSNVLFLLSTLVTAKSFVGMPPLMLSRPGKVPRKAITPKAVLTKLVESLGPHAVPAQVILERLG</sequence>
<reference evidence="8 9" key="1">
    <citation type="journal article" date="2015" name="Plant Cell">
        <title>Oil accumulation by the oleaginous diatom Fistulifera solaris as revealed by the genome and transcriptome.</title>
        <authorList>
            <person name="Tanaka T."/>
            <person name="Maeda Y."/>
            <person name="Veluchamy A."/>
            <person name="Tanaka M."/>
            <person name="Abida H."/>
            <person name="Marechal E."/>
            <person name="Bowler C."/>
            <person name="Muto M."/>
            <person name="Sunaga Y."/>
            <person name="Tanaka M."/>
            <person name="Yoshino T."/>
            <person name="Taniguchi T."/>
            <person name="Fukuda Y."/>
            <person name="Nemoto M."/>
            <person name="Matsumoto M."/>
            <person name="Wong P.S."/>
            <person name="Aburatani S."/>
            <person name="Fujibuchi W."/>
        </authorList>
    </citation>
    <scope>NUCLEOTIDE SEQUENCE [LARGE SCALE GENOMIC DNA]</scope>
    <source>
        <strain evidence="8 9">JPCC DA0580</strain>
    </source>
</reference>
<evidence type="ECO:0000256" key="5">
    <source>
        <dbReference type="SAM" id="MobiDB-lite"/>
    </source>
</evidence>
<dbReference type="PROSITE" id="PS50178">
    <property type="entry name" value="ZF_FYVE"/>
    <property type="match status" value="1"/>
</dbReference>
<protein>
    <submittedName>
        <fullName evidence="8">RUN and FYVE domain-containing protein 1</fullName>
    </submittedName>
</protein>
<dbReference type="Gene3D" id="3.30.40.10">
    <property type="entry name" value="Zinc/RING finger domain, C3HC4 (zinc finger)"/>
    <property type="match status" value="1"/>
</dbReference>